<comment type="caution">
    <text evidence="5">The sequence shown here is derived from an EMBL/GenBank/DDBJ whole genome shotgun (WGS) entry which is preliminary data.</text>
</comment>
<dbReference type="GO" id="GO:0006298">
    <property type="term" value="P:mismatch repair"/>
    <property type="evidence" value="ECO:0007669"/>
    <property type="project" value="InterPro"/>
</dbReference>
<reference evidence="5 6" key="1">
    <citation type="submission" date="2020-02" db="EMBL/GenBank/DDBJ databases">
        <title>Draft genome sequence of Haematococcus lacustris strain NIES-144.</title>
        <authorList>
            <person name="Morimoto D."/>
            <person name="Nakagawa S."/>
            <person name="Yoshida T."/>
            <person name="Sawayama S."/>
        </authorList>
    </citation>
    <scope>NUCLEOTIDE SEQUENCE [LARGE SCALE GENOMIC DNA]</scope>
    <source>
        <strain evidence="5 6">NIES-144</strain>
    </source>
</reference>
<dbReference type="InterPro" id="IPR027417">
    <property type="entry name" value="P-loop_NTPase"/>
</dbReference>
<dbReference type="GO" id="GO:0006312">
    <property type="term" value="P:mitotic recombination"/>
    <property type="evidence" value="ECO:0007669"/>
    <property type="project" value="TreeGrafter"/>
</dbReference>
<feature type="non-terminal residue" evidence="5">
    <location>
        <position position="1"/>
    </location>
</feature>
<dbReference type="InterPro" id="IPR045076">
    <property type="entry name" value="MutS"/>
</dbReference>
<keyword evidence="1" id="KW-0547">Nucleotide-binding</keyword>
<keyword evidence="2" id="KW-0067">ATP-binding</keyword>
<dbReference type="SMART" id="SM00534">
    <property type="entry name" value="MUTSac"/>
    <property type="match status" value="1"/>
</dbReference>
<dbReference type="EMBL" id="BLLF01000048">
    <property type="protein sequence ID" value="GFH06639.1"/>
    <property type="molecule type" value="Genomic_DNA"/>
</dbReference>
<dbReference type="Gene3D" id="3.40.50.300">
    <property type="entry name" value="P-loop containing nucleotide triphosphate hydrolases"/>
    <property type="match status" value="1"/>
</dbReference>
<dbReference type="GO" id="GO:0032301">
    <property type="term" value="C:MutSalpha complex"/>
    <property type="evidence" value="ECO:0007669"/>
    <property type="project" value="TreeGrafter"/>
</dbReference>
<name>A0A699YKY5_HAELA</name>
<evidence type="ECO:0000313" key="6">
    <source>
        <dbReference type="Proteomes" id="UP000485058"/>
    </source>
</evidence>
<dbReference type="GO" id="GO:0140664">
    <property type="term" value="F:ATP-dependent DNA damage sensor activity"/>
    <property type="evidence" value="ECO:0007669"/>
    <property type="project" value="InterPro"/>
</dbReference>
<keyword evidence="3" id="KW-0238">DNA-binding</keyword>
<keyword evidence="6" id="KW-1185">Reference proteome</keyword>
<sequence length="428" mass="45263">ALAATKAVAETAISRLAADTAADLGLALDKQLKLEWHKVANTSTRCMRITQKDEKTVRSKLQAKYKLLGTTKDGCRFTSKALELQALRLQEASAAYEAVQRELVEQVVAVAHTFVEVWERVSALLAELDVLAGFADLAAHAPTPYTRPCMKASTYIKAGPGTGPAAAPSSTADSAVISVRDAIFARVGAGDCQQRGVSTFMAEMLETAAILKSASPASLVIIDELGRGTSTYDGFGLAWAISEHLLEVVAAPTLFATHFHELTEITGTTGVSNLHVSTFMDPKTGKLTMLYQIRTGPCDQSFGIQVAESANFPASVIALAREKLAQLEGTEVACLKRAAGMKRKAMDEAALPVADEQAAAMRARAFLADFAALPLLQPGAEAQDPNNRAASGGKVSPQALQRALDLMRGLEAEAELNPALATLLATQA</sequence>
<evidence type="ECO:0000313" key="5">
    <source>
        <dbReference type="EMBL" id="GFH06639.1"/>
    </source>
</evidence>
<proteinExistence type="predicted"/>
<dbReference type="InterPro" id="IPR036187">
    <property type="entry name" value="DNA_mismatch_repair_MutS_sf"/>
</dbReference>
<dbReference type="PANTHER" id="PTHR11361:SF35">
    <property type="entry name" value="DNA MISMATCH REPAIR PROTEIN MSH2"/>
    <property type="match status" value="1"/>
</dbReference>
<dbReference type="Gene3D" id="1.10.1420.10">
    <property type="match status" value="2"/>
</dbReference>
<dbReference type="SUPFAM" id="SSF48334">
    <property type="entry name" value="DNA repair protein MutS, domain III"/>
    <property type="match status" value="1"/>
</dbReference>
<feature type="domain" description="DNA mismatch repair proteins mutS family" evidence="4">
    <location>
        <begin position="218"/>
        <end position="234"/>
    </location>
</feature>
<evidence type="ECO:0000256" key="2">
    <source>
        <dbReference type="ARBA" id="ARBA00022840"/>
    </source>
</evidence>
<dbReference type="AlphaFoldDB" id="A0A699YKY5"/>
<dbReference type="SUPFAM" id="SSF52540">
    <property type="entry name" value="P-loop containing nucleoside triphosphate hydrolases"/>
    <property type="match status" value="1"/>
</dbReference>
<protein>
    <submittedName>
        <fullName evidence="5">DNA mismatch repair protein MSH2</fullName>
    </submittedName>
</protein>
<dbReference type="InterPro" id="IPR007861">
    <property type="entry name" value="DNA_mismatch_repair_MutS_clamp"/>
</dbReference>
<dbReference type="GO" id="GO:0005524">
    <property type="term" value="F:ATP binding"/>
    <property type="evidence" value="ECO:0007669"/>
    <property type="project" value="UniProtKB-KW"/>
</dbReference>
<organism evidence="5 6">
    <name type="scientific">Haematococcus lacustris</name>
    <name type="common">Green alga</name>
    <name type="synonym">Haematococcus pluvialis</name>
    <dbReference type="NCBI Taxonomy" id="44745"/>
    <lineage>
        <taxon>Eukaryota</taxon>
        <taxon>Viridiplantae</taxon>
        <taxon>Chlorophyta</taxon>
        <taxon>core chlorophytes</taxon>
        <taxon>Chlorophyceae</taxon>
        <taxon>CS clade</taxon>
        <taxon>Chlamydomonadales</taxon>
        <taxon>Haematococcaceae</taxon>
        <taxon>Haematococcus</taxon>
    </lineage>
</organism>
<dbReference type="PROSITE" id="PS00486">
    <property type="entry name" value="DNA_MISMATCH_REPAIR_2"/>
    <property type="match status" value="1"/>
</dbReference>
<dbReference type="Pfam" id="PF05190">
    <property type="entry name" value="MutS_IV"/>
    <property type="match status" value="1"/>
</dbReference>
<evidence type="ECO:0000256" key="1">
    <source>
        <dbReference type="ARBA" id="ARBA00022741"/>
    </source>
</evidence>
<gene>
    <name evidence="5" type="ORF">HaLaN_01304</name>
</gene>
<evidence type="ECO:0000259" key="4">
    <source>
        <dbReference type="PROSITE" id="PS00486"/>
    </source>
</evidence>
<evidence type="ECO:0000256" key="3">
    <source>
        <dbReference type="ARBA" id="ARBA00023125"/>
    </source>
</evidence>
<dbReference type="Proteomes" id="UP000485058">
    <property type="component" value="Unassembled WGS sequence"/>
</dbReference>
<dbReference type="Pfam" id="PF00488">
    <property type="entry name" value="MutS_V"/>
    <property type="match status" value="1"/>
</dbReference>
<dbReference type="PANTHER" id="PTHR11361">
    <property type="entry name" value="DNA MISMATCH REPAIR PROTEIN MUTS FAMILY MEMBER"/>
    <property type="match status" value="1"/>
</dbReference>
<dbReference type="InterPro" id="IPR000432">
    <property type="entry name" value="DNA_mismatch_repair_MutS_C"/>
</dbReference>
<dbReference type="GO" id="GO:0030983">
    <property type="term" value="F:mismatched DNA binding"/>
    <property type="evidence" value="ECO:0007669"/>
    <property type="project" value="InterPro"/>
</dbReference>
<accession>A0A699YKY5</accession>